<gene>
    <name evidence="7" type="ORF">DPM12_18175</name>
</gene>
<dbReference type="GO" id="GO:0046872">
    <property type="term" value="F:metal ion binding"/>
    <property type="evidence" value="ECO:0007669"/>
    <property type="project" value="UniProtKB-KW"/>
</dbReference>
<keyword evidence="5" id="KW-0175">Coiled coil</keyword>
<dbReference type="OrthoDB" id="1488958at2"/>
<dbReference type="InterPro" id="IPR016695">
    <property type="entry name" value="Pur_nucleotidase"/>
</dbReference>
<sequence>MRAPYRGVPTPNKPRGSITANASVEDVTSQPERGIYANRTLNLRSVEAIGYDMDYTLIHYRTDEWEGSAFEHGRRLLAERGFPVHDVAFDADHYTQGLVIDLDLGNLVKATRFGYVIQAQHGTRQLTFDELRRAYAGVFVDLAEPRFRFLNTLFSISEAALYAQLVDRLDAGLLDGPLGYDELYRAVSSALDESHAVGTLKAEIAADPDRFCELDPETAETLLDQRLAGKRLLLITNSELPYTRAMMSYVFDRHLPSGSWRDLFDIVVVSASKPRFFAEDIPAFRVVDPDEGLLKPHPGLLEVGEIYHGACARLVEQSLGLDGAQILYAGDHLFGDVHVTKSVLRWRTALIMRELEAEIADAARFASDEEQLQRLMARKVELEDQVAQTRLANVRHDAAHNGQPTSDGPSVGKLLEQLRELDQQITPLAKAAAELGNPTWGPLMRAGNDKSLFARQVERYADVYTSRVANFGRRTPYAFLRAARTTLPHDVTPGDT</sequence>
<dbReference type="InterPro" id="IPR008380">
    <property type="entry name" value="HAD-SF_hydro_IG_5-nucl"/>
</dbReference>
<evidence type="ECO:0000256" key="1">
    <source>
        <dbReference type="ARBA" id="ARBA00009589"/>
    </source>
</evidence>
<dbReference type="AlphaFoldDB" id="A0A329QEC6"/>
<dbReference type="PANTHER" id="PTHR12103:SF22">
    <property type="entry name" value="HAD-SUPERFAMILY HYDROLASE, SUBFAMILY IG, 5'-NUCLEOTIDASE"/>
    <property type="match status" value="1"/>
</dbReference>
<evidence type="ECO:0000256" key="3">
    <source>
        <dbReference type="ARBA" id="ARBA00022801"/>
    </source>
</evidence>
<dbReference type="SUPFAM" id="SSF56784">
    <property type="entry name" value="HAD-like"/>
    <property type="match status" value="1"/>
</dbReference>
<evidence type="ECO:0000256" key="6">
    <source>
        <dbReference type="SAM" id="MobiDB-lite"/>
    </source>
</evidence>
<name>A0A329QEC6_9ACTN</name>
<dbReference type="PIRSF" id="PIRSF017434">
    <property type="entry name" value="Purine_5'-nucleotidase"/>
    <property type="match status" value="1"/>
</dbReference>
<keyword evidence="3 7" id="KW-0378">Hydrolase</keyword>
<keyword evidence="2" id="KW-0479">Metal-binding</keyword>
<dbReference type="NCBIfam" id="TIGR02244">
    <property type="entry name" value="HAD-IG-Ncltidse"/>
    <property type="match status" value="1"/>
</dbReference>
<feature type="region of interest" description="Disordered" evidence="6">
    <location>
        <begin position="1"/>
        <end position="22"/>
    </location>
</feature>
<evidence type="ECO:0000256" key="5">
    <source>
        <dbReference type="SAM" id="Coils"/>
    </source>
</evidence>
<evidence type="ECO:0000256" key="2">
    <source>
        <dbReference type="ARBA" id="ARBA00022723"/>
    </source>
</evidence>
<protein>
    <submittedName>
        <fullName evidence="7">HAD family hydrolase</fullName>
    </submittedName>
</protein>
<organism evidence="7 8">
    <name type="scientific">Phytoactinopolyspora halophila</name>
    <dbReference type="NCBI Taxonomy" id="1981511"/>
    <lineage>
        <taxon>Bacteria</taxon>
        <taxon>Bacillati</taxon>
        <taxon>Actinomycetota</taxon>
        <taxon>Actinomycetes</taxon>
        <taxon>Jiangellales</taxon>
        <taxon>Jiangellaceae</taxon>
        <taxon>Phytoactinopolyspora</taxon>
    </lineage>
</organism>
<dbReference type="InterPro" id="IPR036412">
    <property type="entry name" value="HAD-like_sf"/>
</dbReference>
<keyword evidence="4" id="KW-0460">Magnesium</keyword>
<keyword evidence="8" id="KW-1185">Reference proteome</keyword>
<reference evidence="7 8" key="1">
    <citation type="submission" date="2018-06" db="EMBL/GenBank/DDBJ databases">
        <title>Phytoactinopolyspora halophila sp. nov., a novel halophilic actinomycete isolated from a saline soil in China.</title>
        <authorList>
            <person name="Tang S.-K."/>
        </authorList>
    </citation>
    <scope>NUCLEOTIDE SEQUENCE [LARGE SCALE GENOMIC DNA]</scope>
    <source>
        <strain evidence="7 8">YIM 96934</strain>
    </source>
</reference>
<proteinExistence type="inferred from homology"/>
<accession>A0A329QEC6</accession>
<comment type="caution">
    <text evidence="7">The sequence shown here is derived from an EMBL/GenBank/DDBJ whole genome shotgun (WGS) entry which is preliminary data.</text>
</comment>
<dbReference type="PANTHER" id="PTHR12103">
    <property type="entry name" value="5'-NUCLEOTIDASE DOMAIN-CONTAINING"/>
    <property type="match status" value="1"/>
</dbReference>
<dbReference type="Pfam" id="PF05761">
    <property type="entry name" value="5_nucleotid"/>
    <property type="match status" value="1"/>
</dbReference>
<dbReference type="GO" id="GO:0008253">
    <property type="term" value="F:5'-nucleotidase activity"/>
    <property type="evidence" value="ECO:0007669"/>
    <property type="project" value="TreeGrafter"/>
</dbReference>
<dbReference type="Proteomes" id="UP000250462">
    <property type="component" value="Unassembled WGS sequence"/>
</dbReference>
<feature type="coiled-coil region" evidence="5">
    <location>
        <begin position="352"/>
        <end position="392"/>
    </location>
</feature>
<evidence type="ECO:0000256" key="4">
    <source>
        <dbReference type="ARBA" id="ARBA00022842"/>
    </source>
</evidence>
<dbReference type="Gene3D" id="3.40.50.1000">
    <property type="entry name" value="HAD superfamily/HAD-like"/>
    <property type="match status" value="1"/>
</dbReference>
<comment type="similarity">
    <text evidence="1">Belongs to the 5'(3')-deoxyribonucleotidase family.</text>
</comment>
<evidence type="ECO:0000313" key="8">
    <source>
        <dbReference type="Proteomes" id="UP000250462"/>
    </source>
</evidence>
<evidence type="ECO:0000313" key="7">
    <source>
        <dbReference type="EMBL" id="RAW10833.1"/>
    </source>
</evidence>
<dbReference type="EMBL" id="QMIG01000024">
    <property type="protein sequence ID" value="RAW10833.1"/>
    <property type="molecule type" value="Genomic_DNA"/>
</dbReference>
<dbReference type="InterPro" id="IPR023214">
    <property type="entry name" value="HAD_sf"/>
</dbReference>